<feature type="transmembrane region" description="Helical" evidence="1">
    <location>
        <begin position="16"/>
        <end position="37"/>
    </location>
</feature>
<dbReference type="EMBL" id="CANHGI010000004">
    <property type="protein sequence ID" value="CAI5448345.1"/>
    <property type="molecule type" value="Genomic_DNA"/>
</dbReference>
<organism evidence="2 3">
    <name type="scientific">Caenorhabditis angaria</name>
    <dbReference type="NCBI Taxonomy" id="860376"/>
    <lineage>
        <taxon>Eukaryota</taxon>
        <taxon>Metazoa</taxon>
        <taxon>Ecdysozoa</taxon>
        <taxon>Nematoda</taxon>
        <taxon>Chromadorea</taxon>
        <taxon>Rhabditida</taxon>
        <taxon>Rhabditina</taxon>
        <taxon>Rhabditomorpha</taxon>
        <taxon>Rhabditoidea</taxon>
        <taxon>Rhabditidae</taxon>
        <taxon>Peloderinae</taxon>
        <taxon>Caenorhabditis</taxon>
    </lineage>
</organism>
<accession>A0A9P1N1U8</accession>
<dbReference type="Pfam" id="PF10327">
    <property type="entry name" value="7TM_GPCR_Sri"/>
    <property type="match status" value="1"/>
</dbReference>
<feature type="transmembrane region" description="Helical" evidence="1">
    <location>
        <begin position="132"/>
        <end position="154"/>
    </location>
</feature>
<dbReference type="Proteomes" id="UP001152747">
    <property type="component" value="Unassembled WGS sequence"/>
</dbReference>
<dbReference type="AlphaFoldDB" id="A0A9P1N1U8"/>
<keyword evidence="1" id="KW-1133">Transmembrane helix</keyword>
<feature type="transmembrane region" description="Helical" evidence="1">
    <location>
        <begin position="191"/>
        <end position="220"/>
    </location>
</feature>
<name>A0A9P1N1U8_9PELO</name>
<feature type="transmembrane region" description="Helical" evidence="1">
    <location>
        <begin position="241"/>
        <end position="268"/>
    </location>
</feature>
<dbReference type="InterPro" id="IPR019429">
    <property type="entry name" value="7TM_GPCR_serpentine_rcpt_Sri"/>
</dbReference>
<gene>
    <name evidence="2" type="ORF">CAMP_LOCUS10982</name>
</gene>
<dbReference type="PANTHER" id="PTHR46964">
    <property type="entry name" value="SERPENTINE RECEPTOR, CLASS I-RELATED"/>
    <property type="match status" value="1"/>
</dbReference>
<keyword evidence="1" id="KW-0812">Transmembrane</keyword>
<evidence type="ECO:0000313" key="3">
    <source>
        <dbReference type="Proteomes" id="UP001152747"/>
    </source>
</evidence>
<protein>
    <recommendedName>
        <fullName evidence="4">Serpentine Receptor, class H</fullName>
    </recommendedName>
</protein>
<dbReference type="PANTHER" id="PTHR46964:SF2">
    <property type="entry name" value="SERPENTINE RECEPTOR, CLASS T"/>
    <property type="match status" value="1"/>
</dbReference>
<evidence type="ECO:0008006" key="4">
    <source>
        <dbReference type="Google" id="ProtNLM"/>
    </source>
</evidence>
<evidence type="ECO:0000313" key="2">
    <source>
        <dbReference type="EMBL" id="CAI5448345.1"/>
    </source>
</evidence>
<proteinExistence type="predicted"/>
<reference evidence="2" key="1">
    <citation type="submission" date="2022-11" db="EMBL/GenBank/DDBJ databases">
        <authorList>
            <person name="Kikuchi T."/>
        </authorList>
    </citation>
    <scope>NUCLEOTIDE SEQUENCE</scope>
    <source>
        <strain evidence="2">PS1010</strain>
    </source>
</reference>
<keyword evidence="3" id="KW-1185">Reference proteome</keyword>
<feature type="transmembrane region" description="Helical" evidence="1">
    <location>
        <begin position="280"/>
        <end position="298"/>
    </location>
</feature>
<sequence length="339" mass="37878">MDLECPKQPPPYYTRVLHSIAFISFPINFLGCYLIIFKSPSNSNYKYRQLYLQIVTFLVENHMTWIGGGYYYYPLFGGFNTSPFLSHIISAHTSVVGLVFVLAFELPSLISCFQYRASSAADLNPRQKIPPLLTYVMTVIGHCFPFVVAISILLSKPSYEEQYTYVSQHFPKCLHVFDNVGFIVYDWRTNLGLIIAAACAVTWIAVFSCYAFGLAVYTMLTLHAMRSHMSAATFKLHRSALIALTFQCVVPSSFIITPLSIIGLILLLELSALQELATDSWFLLAAHSVVSTIVMIGCNGRYMGIVRDFLKGTKTVKSTNVSVTVKSINGNHHSIGSRI</sequence>
<comment type="caution">
    <text evidence="2">The sequence shown here is derived from an EMBL/GenBank/DDBJ whole genome shotgun (WGS) entry which is preliminary data.</text>
</comment>
<feature type="transmembrane region" description="Helical" evidence="1">
    <location>
        <begin position="84"/>
        <end position="106"/>
    </location>
</feature>
<feature type="transmembrane region" description="Helical" evidence="1">
    <location>
        <begin position="49"/>
        <end position="72"/>
    </location>
</feature>
<keyword evidence="1" id="KW-0472">Membrane</keyword>
<evidence type="ECO:0000256" key="1">
    <source>
        <dbReference type="SAM" id="Phobius"/>
    </source>
</evidence>